<gene>
    <name evidence="1" type="ORF">ACFSFW_18910</name>
</gene>
<sequence length="70" mass="8408">MISHFQWKPLYKSSKIPGWSFSFYYQGTKYNGNYNKDGSIDWHGNHPDLKVINDITKQIHELMLFHIYDN</sequence>
<keyword evidence="2" id="KW-1185">Reference proteome</keyword>
<comment type="caution">
    <text evidence="1">The sequence shown here is derived from an EMBL/GenBank/DDBJ whole genome shotgun (WGS) entry which is preliminary data.</text>
</comment>
<dbReference type="Pfam" id="PF17277">
    <property type="entry name" value="DUF5342"/>
    <property type="match status" value="1"/>
</dbReference>
<evidence type="ECO:0000313" key="2">
    <source>
        <dbReference type="Proteomes" id="UP001597227"/>
    </source>
</evidence>
<accession>A0ABW4MWC3</accession>
<proteinExistence type="predicted"/>
<dbReference type="RefSeq" id="WP_388040519.1">
    <property type="nucleotide sequence ID" value="NZ_JBHUEK010000026.1"/>
</dbReference>
<reference evidence="2" key="1">
    <citation type="journal article" date="2019" name="Int. J. Syst. Evol. Microbiol.">
        <title>The Global Catalogue of Microorganisms (GCM) 10K type strain sequencing project: providing services to taxonomists for standard genome sequencing and annotation.</title>
        <authorList>
            <consortium name="The Broad Institute Genomics Platform"/>
            <consortium name="The Broad Institute Genome Sequencing Center for Infectious Disease"/>
            <person name="Wu L."/>
            <person name="Ma J."/>
        </authorList>
    </citation>
    <scope>NUCLEOTIDE SEQUENCE [LARGE SCALE GENOMIC DNA]</scope>
    <source>
        <strain evidence="2">CCUG 15531</strain>
    </source>
</reference>
<evidence type="ECO:0000313" key="1">
    <source>
        <dbReference type="EMBL" id="MFD1780740.1"/>
    </source>
</evidence>
<dbReference type="InterPro" id="IPR017263">
    <property type="entry name" value="UCP037692"/>
</dbReference>
<organism evidence="1 2">
    <name type="scientific">Fredinandcohnia salidurans</name>
    <dbReference type="NCBI Taxonomy" id="2595041"/>
    <lineage>
        <taxon>Bacteria</taxon>
        <taxon>Bacillati</taxon>
        <taxon>Bacillota</taxon>
        <taxon>Bacilli</taxon>
        <taxon>Bacillales</taxon>
        <taxon>Bacillaceae</taxon>
        <taxon>Fredinandcohnia</taxon>
    </lineage>
</organism>
<dbReference type="Proteomes" id="UP001597227">
    <property type="component" value="Unassembled WGS sequence"/>
</dbReference>
<dbReference type="EMBL" id="JBHUEK010000026">
    <property type="protein sequence ID" value="MFD1780740.1"/>
    <property type="molecule type" value="Genomic_DNA"/>
</dbReference>
<protein>
    <submittedName>
        <fullName evidence="1">YheE family protein</fullName>
    </submittedName>
</protein>
<name>A0ABW4MWC3_9BACI</name>
<dbReference type="PIRSF" id="PIRSF037692">
    <property type="entry name" value="UCP037692"/>
    <property type="match status" value="1"/>
</dbReference>